<name>A0A5C6BZ30_9BACT</name>
<dbReference type="PANTHER" id="PTHR38037">
    <property type="entry name" value="ZN_PROTEASE DOMAIN-CONTAINING PROTEIN"/>
    <property type="match status" value="1"/>
</dbReference>
<evidence type="ECO:0000313" key="2">
    <source>
        <dbReference type="EMBL" id="TWU17543.1"/>
    </source>
</evidence>
<evidence type="ECO:0000313" key="3">
    <source>
        <dbReference type="Proteomes" id="UP000316304"/>
    </source>
</evidence>
<dbReference type="SUPFAM" id="SSF50630">
    <property type="entry name" value="Acid proteases"/>
    <property type="match status" value="1"/>
</dbReference>
<dbReference type="Proteomes" id="UP000316304">
    <property type="component" value="Unassembled WGS sequence"/>
</dbReference>
<protein>
    <recommendedName>
        <fullName evidence="1">Retropepsin-like aspartic endopeptidase domain-containing protein</fullName>
    </recommendedName>
</protein>
<dbReference type="OrthoDB" id="9782977at2"/>
<dbReference type="InterPro" id="IPR008503">
    <property type="entry name" value="Asp_endopeptidase"/>
</dbReference>
<proteinExistence type="predicted"/>
<dbReference type="Pfam" id="PF05618">
    <property type="entry name" value="Zn_protease"/>
    <property type="match status" value="1"/>
</dbReference>
<evidence type="ECO:0000259" key="1">
    <source>
        <dbReference type="Pfam" id="PF05618"/>
    </source>
</evidence>
<dbReference type="PANTHER" id="PTHR38037:SF1">
    <property type="entry name" value="ATP-DEPENDENT ZINC PROTEASE DOMAIN-CONTAINING PROTEIN-RELATED"/>
    <property type="match status" value="1"/>
</dbReference>
<dbReference type="Gene3D" id="2.40.70.10">
    <property type="entry name" value="Acid Proteases"/>
    <property type="match status" value="1"/>
</dbReference>
<accession>A0A5C6BZ30</accession>
<dbReference type="InterPro" id="IPR021109">
    <property type="entry name" value="Peptidase_aspartic_dom_sf"/>
</dbReference>
<sequence>MSDDESGLIALTFPTDSDGASARRSNVPAPVTVGDQWIIGWREWVSLPSLGIRHIKAKIDTGARSSSLHAFNIETFETNGVEMVRFDVHPHQRSDAKTIVCEAPIHDIRSVRSSSGEASKRIFILTEVHWLETTWQVELTLANRYKMGFRMLLGREAVRGRMLVEPGQSYFGGRPPKKKKKH</sequence>
<feature type="domain" description="Retropepsin-like aspartic endopeptidase" evidence="1">
    <location>
        <begin position="38"/>
        <end position="171"/>
    </location>
</feature>
<dbReference type="EMBL" id="SJPT01000011">
    <property type="protein sequence ID" value="TWU17543.1"/>
    <property type="molecule type" value="Genomic_DNA"/>
</dbReference>
<dbReference type="AlphaFoldDB" id="A0A5C6BZ30"/>
<reference evidence="2 3" key="1">
    <citation type="submission" date="2019-02" db="EMBL/GenBank/DDBJ databases">
        <title>Deep-cultivation of Planctomycetes and their phenomic and genomic characterization uncovers novel biology.</title>
        <authorList>
            <person name="Wiegand S."/>
            <person name="Jogler M."/>
            <person name="Boedeker C."/>
            <person name="Pinto D."/>
            <person name="Vollmers J."/>
            <person name="Rivas-Marin E."/>
            <person name="Kohn T."/>
            <person name="Peeters S.H."/>
            <person name="Heuer A."/>
            <person name="Rast P."/>
            <person name="Oberbeckmann S."/>
            <person name="Bunk B."/>
            <person name="Jeske O."/>
            <person name="Meyerdierks A."/>
            <person name="Storesund J.E."/>
            <person name="Kallscheuer N."/>
            <person name="Luecker S."/>
            <person name="Lage O.M."/>
            <person name="Pohl T."/>
            <person name="Merkel B.J."/>
            <person name="Hornburger P."/>
            <person name="Mueller R.-W."/>
            <person name="Bruemmer F."/>
            <person name="Labrenz M."/>
            <person name="Spormann A.M."/>
            <person name="Op Den Camp H."/>
            <person name="Overmann J."/>
            <person name="Amann R."/>
            <person name="Jetten M.S.M."/>
            <person name="Mascher T."/>
            <person name="Medema M.H."/>
            <person name="Devos D.P."/>
            <person name="Kaster A.-K."/>
            <person name="Ovreas L."/>
            <person name="Rohde M."/>
            <person name="Galperin M.Y."/>
            <person name="Jogler C."/>
        </authorList>
    </citation>
    <scope>NUCLEOTIDE SEQUENCE [LARGE SCALE GENOMIC DNA]</scope>
    <source>
        <strain evidence="2 3">Pla52o</strain>
    </source>
</reference>
<gene>
    <name evidence="2" type="ORF">Pla52o_50990</name>
</gene>
<comment type="caution">
    <text evidence="2">The sequence shown here is derived from an EMBL/GenBank/DDBJ whole genome shotgun (WGS) entry which is preliminary data.</text>
</comment>
<keyword evidence="3" id="KW-1185">Reference proteome</keyword>
<organism evidence="2 3">
    <name type="scientific">Novipirellula galeiformis</name>
    <dbReference type="NCBI Taxonomy" id="2528004"/>
    <lineage>
        <taxon>Bacteria</taxon>
        <taxon>Pseudomonadati</taxon>
        <taxon>Planctomycetota</taxon>
        <taxon>Planctomycetia</taxon>
        <taxon>Pirellulales</taxon>
        <taxon>Pirellulaceae</taxon>
        <taxon>Novipirellula</taxon>
    </lineage>
</organism>